<proteinExistence type="predicted"/>
<dbReference type="GO" id="GO:0003677">
    <property type="term" value="F:DNA binding"/>
    <property type="evidence" value="ECO:0007669"/>
    <property type="project" value="UniProtKB-KW"/>
</dbReference>
<keyword evidence="5" id="KW-1185">Reference proteome</keyword>
<dbReference type="GO" id="GO:0005634">
    <property type="term" value="C:nucleus"/>
    <property type="evidence" value="ECO:0007669"/>
    <property type="project" value="TreeGrafter"/>
</dbReference>
<dbReference type="InterPro" id="IPR001005">
    <property type="entry name" value="SANT/Myb"/>
</dbReference>
<dbReference type="AlphaFoldDB" id="A0A5E4MWC4"/>
<dbReference type="Proteomes" id="UP000325440">
    <property type="component" value="Unassembled WGS sequence"/>
</dbReference>
<sequence>MDEKIKQEDCNLELDAPTVISEKGVLLRTSARVSKKLRMTPASTSPGPSFPKIDSNDATPVFKSSKIKRELWSAEDTNSFFDGLNEFGKDFESIQWFMVNRAKRKGGSCEQAVKSKEQLRYFYYRMWHKISKYIEFPKEMQKVVQELYGLINYGELKRRIGFSNDKNWSKLYEMIYHGSTKVRSKGKLWKVKTPHCRALRKLNFLEDTIGDLKLPGKVSVELRPRDMDTWALVQSLAMNPRIRATLELQKPLSMLLGYLENRWQTENRKLREQIHRVKTQTEVDQESKRILRVAPATGVNITPISVNFHDIENTNVSLLAHRNTHGISKESVESILQKVPSTKVQKPYVKRVRTETINLASGSSGNQDSSLTTCLPTMFSTVIDAPYEGEKGLDILLSSPPKNDPVISSHDQEKEKKEEFIARVKQGWTLANVESIKIGELYLICGSESKIQLEYWFEDCVEATSQNRLSQSLNKLISIAQFNSLTTSKGCTCGSANNKPHSLTRQTESKMDVDQNQHGAYSLVSGCKVMVHPSSVFRRPMQPKPLHSTGSFKAQLDKLQPRYCNRTGRPGNKHVGIVQKLLPLQPKTSLTIVQTSNFRPIVPAIKSEQNQNVEIVQCDIDKVDQVLLSPKKDWEPPDEDIPDDVSITSSAINRLIMDIPLTSMSELSTSNFSGLLTSCNSSTSVNLTTPSTSPSRLLKDDGNQWMNPDMDFSLSSFLGHLEPTTELTKNDDQKVISNDVEAQFQCLMSENSVDYTAKFADLAARMAASNNNCQ</sequence>
<dbReference type="InterPro" id="IPR055315">
    <property type="entry name" value="Cramped-like"/>
</dbReference>
<dbReference type="GO" id="GO:0007389">
    <property type="term" value="P:pattern specification process"/>
    <property type="evidence" value="ECO:0007669"/>
    <property type="project" value="TreeGrafter"/>
</dbReference>
<evidence type="ECO:0000256" key="2">
    <source>
        <dbReference type="ARBA" id="ARBA00023242"/>
    </source>
</evidence>
<evidence type="ECO:0000313" key="4">
    <source>
        <dbReference type="EMBL" id="VVC33741.1"/>
    </source>
</evidence>
<dbReference type="GO" id="GO:0003682">
    <property type="term" value="F:chromatin binding"/>
    <property type="evidence" value="ECO:0007669"/>
    <property type="project" value="InterPro"/>
</dbReference>
<dbReference type="PANTHER" id="PTHR21677:SF1">
    <property type="entry name" value="PROTEIN CRAMPED-LIKE"/>
    <property type="match status" value="1"/>
</dbReference>
<keyword evidence="2" id="KW-0539">Nucleus</keyword>
<organism evidence="4 5">
    <name type="scientific">Cinara cedri</name>
    <dbReference type="NCBI Taxonomy" id="506608"/>
    <lineage>
        <taxon>Eukaryota</taxon>
        <taxon>Metazoa</taxon>
        <taxon>Ecdysozoa</taxon>
        <taxon>Arthropoda</taxon>
        <taxon>Hexapoda</taxon>
        <taxon>Insecta</taxon>
        <taxon>Pterygota</taxon>
        <taxon>Neoptera</taxon>
        <taxon>Paraneoptera</taxon>
        <taxon>Hemiptera</taxon>
        <taxon>Sternorrhyncha</taxon>
        <taxon>Aphidomorpha</taxon>
        <taxon>Aphidoidea</taxon>
        <taxon>Aphididae</taxon>
        <taxon>Lachninae</taxon>
        <taxon>Cinara</taxon>
    </lineage>
</organism>
<feature type="domain" description="SANT" evidence="3">
    <location>
        <begin position="72"/>
        <end position="131"/>
    </location>
</feature>
<dbReference type="PROSITE" id="PS51293">
    <property type="entry name" value="SANT"/>
    <property type="match status" value="1"/>
</dbReference>
<evidence type="ECO:0000313" key="5">
    <source>
        <dbReference type="Proteomes" id="UP000325440"/>
    </source>
</evidence>
<protein>
    <submittedName>
        <fullName evidence="4">SANT/Myb domain</fullName>
    </submittedName>
</protein>
<keyword evidence="1" id="KW-0238">DNA-binding</keyword>
<dbReference type="OrthoDB" id="515799at2759"/>
<dbReference type="InterPro" id="IPR017884">
    <property type="entry name" value="SANT_dom"/>
</dbReference>
<accession>A0A5E4MWC4</accession>
<evidence type="ECO:0000256" key="1">
    <source>
        <dbReference type="ARBA" id="ARBA00023125"/>
    </source>
</evidence>
<dbReference type="EMBL" id="CABPRJ010000974">
    <property type="protein sequence ID" value="VVC33741.1"/>
    <property type="molecule type" value="Genomic_DNA"/>
</dbReference>
<gene>
    <name evidence="4" type="ORF">CINCED_3A024657</name>
</gene>
<dbReference type="PANTHER" id="PTHR21677">
    <property type="entry name" value="CRAMPED PROTEIN"/>
    <property type="match status" value="1"/>
</dbReference>
<dbReference type="SMART" id="SM00717">
    <property type="entry name" value="SANT"/>
    <property type="match status" value="1"/>
</dbReference>
<evidence type="ECO:0000259" key="3">
    <source>
        <dbReference type="PROSITE" id="PS51293"/>
    </source>
</evidence>
<name>A0A5E4MWC4_9HEMI</name>
<reference evidence="4 5" key="1">
    <citation type="submission" date="2019-08" db="EMBL/GenBank/DDBJ databases">
        <authorList>
            <person name="Alioto T."/>
            <person name="Alioto T."/>
            <person name="Gomez Garrido J."/>
        </authorList>
    </citation>
    <scope>NUCLEOTIDE SEQUENCE [LARGE SCALE GENOMIC DNA]</scope>
</reference>